<protein>
    <submittedName>
        <fullName evidence="2">Uncharacterized protein</fullName>
    </submittedName>
</protein>
<proteinExistence type="predicted"/>
<organism evidence="2 3">
    <name type="scientific">Nocardioides nanhaiensis</name>
    <dbReference type="NCBI Taxonomy" id="1476871"/>
    <lineage>
        <taxon>Bacteria</taxon>
        <taxon>Bacillati</taxon>
        <taxon>Actinomycetota</taxon>
        <taxon>Actinomycetes</taxon>
        <taxon>Propionibacteriales</taxon>
        <taxon>Nocardioidaceae</taxon>
        <taxon>Nocardioides</taxon>
    </lineage>
</organism>
<dbReference type="Proteomes" id="UP001500621">
    <property type="component" value="Unassembled WGS sequence"/>
</dbReference>
<accession>A0ABP8WZ90</accession>
<reference evidence="3" key="1">
    <citation type="journal article" date="2019" name="Int. J. Syst. Evol. Microbiol.">
        <title>The Global Catalogue of Microorganisms (GCM) 10K type strain sequencing project: providing services to taxonomists for standard genome sequencing and annotation.</title>
        <authorList>
            <consortium name="The Broad Institute Genomics Platform"/>
            <consortium name="The Broad Institute Genome Sequencing Center for Infectious Disease"/>
            <person name="Wu L."/>
            <person name="Ma J."/>
        </authorList>
    </citation>
    <scope>NUCLEOTIDE SEQUENCE [LARGE SCALE GENOMIC DNA]</scope>
    <source>
        <strain evidence="3">JCM 18127</strain>
    </source>
</reference>
<evidence type="ECO:0000313" key="3">
    <source>
        <dbReference type="Proteomes" id="UP001500621"/>
    </source>
</evidence>
<keyword evidence="3" id="KW-1185">Reference proteome</keyword>
<dbReference type="EMBL" id="BAABIM010000005">
    <property type="protein sequence ID" value="GAA4698070.1"/>
    <property type="molecule type" value="Genomic_DNA"/>
</dbReference>
<gene>
    <name evidence="2" type="ORF">GCM10023226_40710</name>
</gene>
<comment type="caution">
    <text evidence="2">The sequence shown here is derived from an EMBL/GenBank/DDBJ whole genome shotgun (WGS) entry which is preliminary data.</text>
</comment>
<evidence type="ECO:0000256" key="1">
    <source>
        <dbReference type="SAM" id="Coils"/>
    </source>
</evidence>
<keyword evidence="1" id="KW-0175">Coiled coil</keyword>
<evidence type="ECO:0000313" key="2">
    <source>
        <dbReference type="EMBL" id="GAA4698070.1"/>
    </source>
</evidence>
<sequence length="199" mass="21747">MSDRVLLVIGAIVVTVATAIGGFAVGRITENPRDSEVYQALDDKHLRTVEKRKTAEDELKVAQQQVENILGSVPAREAALEEGQALLTKAQQKMKREQTTLEEATVAVSRRERAVGIVEREIARNTIPGDGVYRVGQDMKPGTYRTSGGTSTPCYWSINADANGADIIQNNIGEGPALVSVSEGQFFETTRCQEWTLQQ</sequence>
<dbReference type="RefSeq" id="WP_345271738.1">
    <property type="nucleotide sequence ID" value="NZ_BAABIM010000005.1"/>
</dbReference>
<name>A0ABP8WZ90_9ACTN</name>
<feature type="coiled-coil region" evidence="1">
    <location>
        <begin position="52"/>
        <end position="107"/>
    </location>
</feature>